<dbReference type="KEGG" id="dcm:NIES806_19980"/>
<evidence type="ECO:0000259" key="5">
    <source>
        <dbReference type="PROSITE" id="PS50936"/>
    </source>
</evidence>
<feature type="domain" description="EngC GTPase" evidence="5">
    <location>
        <begin position="120"/>
        <end position="267"/>
    </location>
</feature>
<dbReference type="PANTHER" id="PTHR32120">
    <property type="entry name" value="SMALL RIBOSOMAL SUBUNIT BIOGENESIS GTPASE RSGA"/>
    <property type="match status" value="1"/>
</dbReference>
<keyword evidence="3" id="KW-0378">Hydrolase</keyword>
<organism evidence="7 8">
    <name type="scientific">Dolichospermum compactum NIES-806</name>
    <dbReference type="NCBI Taxonomy" id="1973481"/>
    <lineage>
        <taxon>Bacteria</taxon>
        <taxon>Bacillati</taxon>
        <taxon>Cyanobacteriota</taxon>
        <taxon>Cyanophyceae</taxon>
        <taxon>Nostocales</taxon>
        <taxon>Aphanizomenonaceae</taxon>
        <taxon>Dolichospermum</taxon>
        <taxon>Dolichospermum compactum</taxon>
    </lineage>
</organism>
<dbReference type="SUPFAM" id="SSF50249">
    <property type="entry name" value="Nucleic acid-binding proteins"/>
    <property type="match status" value="1"/>
</dbReference>
<dbReference type="GO" id="GO:0005525">
    <property type="term" value="F:GTP binding"/>
    <property type="evidence" value="ECO:0007669"/>
    <property type="project" value="UniProtKB-UniRule"/>
</dbReference>
<dbReference type="HAMAP" id="MF_01820">
    <property type="entry name" value="GTPase_RsgA"/>
    <property type="match status" value="1"/>
</dbReference>
<dbReference type="InterPro" id="IPR010914">
    <property type="entry name" value="RsgA_GTPase_dom"/>
</dbReference>
<keyword evidence="3" id="KW-0479">Metal-binding</keyword>
<evidence type="ECO:0000256" key="4">
    <source>
        <dbReference type="SAM" id="MobiDB-lite"/>
    </source>
</evidence>
<dbReference type="InterPro" id="IPR012340">
    <property type="entry name" value="NA-bd_OB-fold"/>
</dbReference>
<dbReference type="Proteomes" id="UP000218702">
    <property type="component" value="Chromosome"/>
</dbReference>
<comment type="similarity">
    <text evidence="3">Belongs to the TRAFAC class YlqF/YawG GTPase family. RsgA subfamily.</text>
</comment>
<dbReference type="Pfam" id="PF03193">
    <property type="entry name" value="RsgA_GTPase"/>
    <property type="match status" value="1"/>
</dbReference>
<dbReference type="GO" id="GO:0042274">
    <property type="term" value="P:ribosomal small subunit biogenesis"/>
    <property type="evidence" value="ECO:0007669"/>
    <property type="project" value="UniProtKB-UniRule"/>
</dbReference>
<dbReference type="AlphaFoldDB" id="A0A1Z4V2Y3"/>
<dbReference type="InterPro" id="IPR030378">
    <property type="entry name" value="G_CP_dom"/>
</dbReference>
<keyword evidence="2 3" id="KW-0342">GTP-binding</keyword>
<comment type="cofactor">
    <cofactor evidence="3">
        <name>Zn(2+)</name>
        <dbReference type="ChEBI" id="CHEBI:29105"/>
    </cofactor>
    <text evidence="3">Binds 1 zinc ion per subunit.</text>
</comment>
<dbReference type="NCBIfam" id="NF008932">
    <property type="entry name" value="PRK12289.1"/>
    <property type="match status" value="1"/>
</dbReference>
<feature type="region of interest" description="Disordered" evidence="4">
    <location>
        <begin position="41"/>
        <end position="60"/>
    </location>
</feature>
<protein>
    <recommendedName>
        <fullName evidence="3">Small ribosomal subunit biogenesis GTPase RsgA</fullName>
        <ecNumber evidence="3">3.6.1.-</ecNumber>
    </recommendedName>
</protein>
<dbReference type="InterPro" id="IPR004881">
    <property type="entry name" value="Ribosome_biogen_GTPase_RsgA"/>
</dbReference>
<sequence length="385" mass="43145">MTGENISTKQLLGTVLAVQANFYRVQMDEVEGVRSSGVQAFRSSEEQRKNQEEKNFSPAPCSLPPAPILLCTRRTRLKKIGQQVMVGDRVIVEEADWAGGRGAVSDVLPRHSQLNRPAIANVNQILLVFAVADPPLEPIQLSRFLIKAESTGVDVLLCLNKCDLVSLEEKQQISDRLLAWGYQPLFISVQNSINIDQIAEYLQDKITVIAGPSGVGKSSLINSLIPDINLRVGEVSGKLARGRHTTRHVELFEMPTGGLLADTPGFNQPDLDCSPEELIHYFPEARVRLATAHCRFSDCIHKDEPDCAVSGDWERYQHYLEFLDDALAHQNQTNQQADPESNLKLISKGKGQSQYEPKLESKKYRRISRKTQLQDLQELYRESED</sequence>
<dbReference type="NCBIfam" id="TIGR00157">
    <property type="entry name" value="ribosome small subunit-dependent GTPase A"/>
    <property type="match status" value="1"/>
</dbReference>
<comment type="subunit">
    <text evidence="3">Monomer. Associates with 30S ribosomal subunit, binds 16S rRNA.</text>
</comment>
<feature type="binding site" evidence="3">
    <location>
        <position position="294"/>
    </location>
    <ligand>
        <name>Zn(2+)</name>
        <dbReference type="ChEBI" id="CHEBI:29105"/>
    </ligand>
</feature>
<keyword evidence="3" id="KW-0963">Cytoplasm</keyword>
<keyword evidence="3" id="KW-0694">RNA-binding</keyword>
<dbReference type="GO" id="GO:0003924">
    <property type="term" value="F:GTPase activity"/>
    <property type="evidence" value="ECO:0007669"/>
    <property type="project" value="UniProtKB-UniRule"/>
</dbReference>
<dbReference type="PANTHER" id="PTHR32120:SF11">
    <property type="entry name" value="SMALL RIBOSOMAL SUBUNIT BIOGENESIS GTPASE RSGA 1, MITOCHONDRIAL-RELATED"/>
    <property type="match status" value="1"/>
</dbReference>
<dbReference type="CDD" id="cd01854">
    <property type="entry name" value="YjeQ_EngC"/>
    <property type="match status" value="1"/>
</dbReference>
<dbReference type="SUPFAM" id="SSF52540">
    <property type="entry name" value="P-loop containing nucleoside triphosphate hydrolases"/>
    <property type="match status" value="1"/>
</dbReference>
<proteinExistence type="inferred from homology"/>
<keyword evidence="3" id="KW-0690">Ribosome biogenesis</keyword>
<feature type="binding site" evidence="3">
    <location>
        <begin position="211"/>
        <end position="219"/>
    </location>
    <ligand>
        <name>GTP</name>
        <dbReference type="ChEBI" id="CHEBI:37565"/>
    </ligand>
</feature>
<dbReference type="RefSeq" id="WP_096666906.1">
    <property type="nucleotide sequence ID" value="NZ_AP018316.1"/>
</dbReference>
<feature type="binding site" evidence="3">
    <location>
        <position position="301"/>
    </location>
    <ligand>
        <name>Zn(2+)</name>
        <dbReference type="ChEBI" id="CHEBI:29105"/>
    </ligand>
</feature>
<dbReference type="InterPro" id="IPR027417">
    <property type="entry name" value="P-loop_NTPase"/>
</dbReference>
<dbReference type="Gene3D" id="3.40.50.300">
    <property type="entry name" value="P-loop containing nucleotide triphosphate hydrolases"/>
    <property type="match status" value="1"/>
</dbReference>
<keyword evidence="3" id="KW-0862">Zinc</keyword>
<dbReference type="GO" id="GO:0046872">
    <property type="term" value="F:metal ion binding"/>
    <property type="evidence" value="ECO:0007669"/>
    <property type="project" value="UniProtKB-KW"/>
</dbReference>
<dbReference type="EMBL" id="AP018316">
    <property type="protein sequence ID" value="BAZ85794.1"/>
    <property type="molecule type" value="Genomic_DNA"/>
</dbReference>
<gene>
    <name evidence="3" type="primary">rsgA</name>
    <name evidence="7" type="ORF">NIES806_19980</name>
</gene>
<feature type="binding site" evidence="3">
    <location>
        <begin position="160"/>
        <end position="163"/>
    </location>
    <ligand>
        <name>GTP</name>
        <dbReference type="ChEBI" id="CHEBI:37565"/>
    </ligand>
</feature>
<evidence type="ECO:0000256" key="1">
    <source>
        <dbReference type="ARBA" id="ARBA00022741"/>
    </source>
</evidence>
<dbReference type="GO" id="GO:0005737">
    <property type="term" value="C:cytoplasm"/>
    <property type="evidence" value="ECO:0007669"/>
    <property type="project" value="UniProtKB-SubCell"/>
</dbReference>
<evidence type="ECO:0000259" key="6">
    <source>
        <dbReference type="PROSITE" id="PS51721"/>
    </source>
</evidence>
<feature type="binding site" evidence="3">
    <location>
        <position position="307"/>
    </location>
    <ligand>
        <name>Zn(2+)</name>
        <dbReference type="ChEBI" id="CHEBI:29105"/>
    </ligand>
</feature>
<evidence type="ECO:0000256" key="3">
    <source>
        <dbReference type="HAMAP-Rule" id="MF_01820"/>
    </source>
</evidence>
<keyword evidence="8" id="KW-1185">Reference proteome</keyword>
<keyword evidence="3" id="KW-0699">rRNA-binding</keyword>
<feature type="domain" description="CP-type G" evidence="6">
    <location>
        <begin position="111"/>
        <end position="269"/>
    </location>
</feature>
<keyword evidence="1 3" id="KW-0547">Nucleotide-binding</keyword>
<dbReference type="Gene3D" id="1.10.40.50">
    <property type="entry name" value="Probable gtpase engc, domain 3"/>
    <property type="match status" value="1"/>
</dbReference>
<dbReference type="OrthoDB" id="9809485at2"/>
<feature type="binding site" evidence="3">
    <location>
        <position position="299"/>
    </location>
    <ligand>
        <name>Zn(2+)</name>
        <dbReference type="ChEBI" id="CHEBI:29105"/>
    </ligand>
</feature>
<dbReference type="Gene3D" id="2.40.50.140">
    <property type="entry name" value="Nucleic acid-binding proteins"/>
    <property type="match status" value="1"/>
</dbReference>
<evidence type="ECO:0000313" key="7">
    <source>
        <dbReference type="EMBL" id="BAZ85794.1"/>
    </source>
</evidence>
<accession>A0A1Z4V2Y3</accession>
<name>A0A1Z4V2Y3_9CYAN</name>
<dbReference type="PROSITE" id="PS50936">
    <property type="entry name" value="ENGC_GTPASE"/>
    <property type="match status" value="1"/>
</dbReference>
<comment type="subcellular location">
    <subcellularLocation>
        <location evidence="3">Cytoplasm</location>
    </subcellularLocation>
</comment>
<evidence type="ECO:0000313" key="8">
    <source>
        <dbReference type="Proteomes" id="UP000218702"/>
    </source>
</evidence>
<dbReference type="PROSITE" id="PS51721">
    <property type="entry name" value="G_CP"/>
    <property type="match status" value="1"/>
</dbReference>
<feature type="region of interest" description="Disordered" evidence="4">
    <location>
        <begin position="332"/>
        <end position="361"/>
    </location>
</feature>
<feature type="compositionally biased region" description="Basic and acidic residues" evidence="4">
    <location>
        <begin position="43"/>
        <end position="55"/>
    </location>
</feature>
<evidence type="ECO:0000256" key="2">
    <source>
        <dbReference type="ARBA" id="ARBA00023134"/>
    </source>
</evidence>
<dbReference type="EC" id="3.6.1.-" evidence="3"/>
<dbReference type="GO" id="GO:0019843">
    <property type="term" value="F:rRNA binding"/>
    <property type="evidence" value="ECO:0007669"/>
    <property type="project" value="UniProtKB-KW"/>
</dbReference>
<reference evidence="7 8" key="1">
    <citation type="submission" date="2017-06" db="EMBL/GenBank/DDBJ databases">
        <title>Genome sequencing of cyanobaciteial culture collection at National Institute for Environmental Studies (NIES).</title>
        <authorList>
            <person name="Hirose Y."/>
            <person name="Shimura Y."/>
            <person name="Fujisawa T."/>
            <person name="Nakamura Y."/>
            <person name="Kawachi M."/>
        </authorList>
    </citation>
    <scope>NUCLEOTIDE SEQUENCE [LARGE SCALE GENOMIC DNA]</scope>
    <source>
        <strain evidence="7 8">NIES-806</strain>
    </source>
</reference>
<comment type="function">
    <text evidence="3">One of several proteins that assist in the late maturation steps of the functional core of the 30S ribosomal subunit. Helps release RbfA from mature subunits. May play a role in the assembly of ribosomal proteins into the subunit. Circularly permuted GTPase that catalyzes slow GTP hydrolysis, GTPase activity is stimulated by the 30S ribosomal subunit.</text>
</comment>